<evidence type="ECO:0000256" key="2">
    <source>
        <dbReference type="ARBA" id="ARBA00029447"/>
    </source>
</evidence>
<reference evidence="6 7" key="1">
    <citation type="submission" date="2024-06" db="EMBL/GenBank/DDBJ databases">
        <authorList>
            <person name="Kaempfer P."/>
            <person name="Viver T."/>
        </authorList>
    </citation>
    <scope>NUCLEOTIDE SEQUENCE [LARGE SCALE GENOMIC DNA]</scope>
    <source>
        <strain evidence="6 7">ST-64</strain>
    </source>
</reference>
<dbReference type="PROSITE" id="PS50113">
    <property type="entry name" value="PAC"/>
    <property type="match status" value="1"/>
</dbReference>
<name>A0ABW8YJ20_9SPHN</name>
<dbReference type="InterPro" id="IPR004089">
    <property type="entry name" value="MCPsignal_dom"/>
</dbReference>
<evidence type="ECO:0000256" key="3">
    <source>
        <dbReference type="PROSITE-ProRule" id="PRU00284"/>
    </source>
</evidence>
<evidence type="ECO:0000259" key="5">
    <source>
        <dbReference type="PROSITE" id="PS50113"/>
    </source>
</evidence>
<dbReference type="Gene3D" id="3.30.450.20">
    <property type="entry name" value="PAS domain"/>
    <property type="match status" value="1"/>
</dbReference>
<dbReference type="NCBIfam" id="TIGR00229">
    <property type="entry name" value="sensory_box"/>
    <property type="match status" value="1"/>
</dbReference>
<gene>
    <name evidence="6" type="ORF">ABS767_04370</name>
</gene>
<keyword evidence="7" id="KW-1185">Reference proteome</keyword>
<dbReference type="InterPro" id="IPR001610">
    <property type="entry name" value="PAC"/>
</dbReference>
<organism evidence="6 7">
    <name type="scientific">Sphingomonas plantiphila</name>
    <dbReference type="NCBI Taxonomy" id="3163295"/>
    <lineage>
        <taxon>Bacteria</taxon>
        <taxon>Pseudomonadati</taxon>
        <taxon>Pseudomonadota</taxon>
        <taxon>Alphaproteobacteria</taxon>
        <taxon>Sphingomonadales</taxon>
        <taxon>Sphingomonadaceae</taxon>
        <taxon>Sphingomonas</taxon>
    </lineage>
</organism>
<dbReference type="SUPFAM" id="SSF55785">
    <property type="entry name" value="PYP-like sensor domain (PAS domain)"/>
    <property type="match status" value="1"/>
</dbReference>
<dbReference type="Pfam" id="PF00015">
    <property type="entry name" value="MCPsignal"/>
    <property type="match status" value="1"/>
</dbReference>
<keyword evidence="1" id="KW-0145">Chemotaxis</keyword>
<sequence>MVLARSIEETGEDGSKLDAIDRSLLVAEFDPQGGILSANANFLRTMGYAAAELEGRHHRLFCEAAFVASTDYAALWARLRAGEFEAVECRRVARDGRTVWMQATYTPVLGAGDVVTKIVKIATDISAVRAREGEIRERLATIMTSIEEIASRINLLALNAQIEAARAGDAGQGFAVVATEVKRLAADTRAATLRAAELVRD</sequence>
<dbReference type="EMBL" id="JBELQC010000001">
    <property type="protein sequence ID" value="MFL9840189.1"/>
    <property type="molecule type" value="Genomic_DNA"/>
</dbReference>
<dbReference type="Proteomes" id="UP001629244">
    <property type="component" value="Unassembled WGS sequence"/>
</dbReference>
<dbReference type="PANTHER" id="PTHR43531:SF11">
    <property type="entry name" value="METHYL-ACCEPTING CHEMOTAXIS PROTEIN 3"/>
    <property type="match status" value="1"/>
</dbReference>
<dbReference type="PRINTS" id="PR00260">
    <property type="entry name" value="CHEMTRNSDUCR"/>
</dbReference>
<protein>
    <submittedName>
        <fullName evidence="6">Methyl-accepting chemotaxis protein</fullName>
    </submittedName>
</protein>
<dbReference type="InterPro" id="IPR004090">
    <property type="entry name" value="Chemotax_Me-accpt_rcpt"/>
</dbReference>
<dbReference type="InterPro" id="IPR000700">
    <property type="entry name" value="PAS-assoc_C"/>
</dbReference>
<dbReference type="Gene3D" id="6.10.250.3200">
    <property type="match status" value="1"/>
</dbReference>
<dbReference type="SUPFAM" id="SSF58104">
    <property type="entry name" value="Methyl-accepting chemotaxis protein (MCP) signaling domain"/>
    <property type="match status" value="1"/>
</dbReference>
<comment type="caution">
    <text evidence="6">The sequence shown here is derived from an EMBL/GenBank/DDBJ whole genome shotgun (WGS) entry which is preliminary data.</text>
</comment>
<evidence type="ECO:0000313" key="7">
    <source>
        <dbReference type="Proteomes" id="UP001629244"/>
    </source>
</evidence>
<dbReference type="InterPro" id="IPR051310">
    <property type="entry name" value="MCP_chemotaxis"/>
</dbReference>
<comment type="similarity">
    <text evidence="2">Belongs to the methyl-accepting chemotaxis (MCP) protein family.</text>
</comment>
<evidence type="ECO:0000256" key="1">
    <source>
        <dbReference type="ARBA" id="ARBA00022500"/>
    </source>
</evidence>
<dbReference type="PROSITE" id="PS50111">
    <property type="entry name" value="CHEMOTAXIS_TRANSDUC_2"/>
    <property type="match status" value="1"/>
</dbReference>
<proteinExistence type="inferred from homology"/>
<dbReference type="InterPro" id="IPR000014">
    <property type="entry name" value="PAS"/>
</dbReference>
<dbReference type="RefSeq" id="WP_408077137.1">
    <property type="nucleotide sequence ID" value="NZ_JBELQC010000001.1"/>
</dbReference>
<evidence type="ECO:0000259" key="4">
    <source>
        <dbReference type="PROSITE" id="PS50111"/>
    </source>
</evidence>
<dbReference type="SMART" id="SM00086">
    <property type="entry name" value="PAC"/>
    <property type="match status" value="1"/>
</dbReference>
<accession>A0ABW8YJ20</accession>
<dbReference type="CDD" id="cd00130">
    <property type="entry name" value="PAS"/>
    <property type="match status" value="1"/>
</dbReference>
<feature type="domain" description="PAC" evidence="5">
    <location>
        <begin position="85"/>
        <end position="137"/>
    </location>
</feature>
<evidence type="ECO:0000313" key="6">
    <source>
        <dbReference type="EMBL" id="MFL9840189.1"/>
    </source>
</evidence>
<feature type="domain" description="Methyl-accepting transducer" evidence="4">
    <location>
        <begin position="137"/>
        <end position="201"/>
    </location>
</feature>
<keyword evidence="3" id="KW-0807">Transducer</keyword>
<dbReference type="InterPro" id="IPR035965">
    <property type="entry name" value="PAS-like_dom_sf"/>
</dbReference>
<dbReference type="PANTHER" id="PTHR43531">
    <property type="entry name" value="PROTEIN ICFG"/>
    <property type="match status" value="1"/>
</dbReference>